<dbReference type="Proteomes" id="UP000504615">
    <property type="component" value="Unplaced"/>
</dbReference>
<name>A0A6I9W448_9HYME</name>
<keyword evidence="1" id="KW-1185">Reference proteome</keyword>
<dbReference type="KEGG" id="pbar:105426931"/>
<organism evidence="1 6">
    <name type="scientific">Pogonomyrmex barbatus</name>
    <name type="common">red harvester ant</name>
    <dbReference type="NCBI Taxonomy" id="144034"/>
    <lineage>
        <taxon>Eukaryota</taxon>
        <taxon>Metazoa</taxon>
        <taxon>Ecdysozoa</taxon>
        <taxon>Arthropoda</taxon>
        <taxon>Hexapoda</taxon>
        <taxon>Insecta</taxon>
        <taxon>Pterygota</taxon>
        <taxon>Neoptera</taxon>
        <taxon>Endopterygota</taxon>
        <taxon>Hymenoptera</taxon>
        <taxon>Apocrita</taxon>
        <taxon>Aculeata</taxon>
        <taxon>Formicoidea</taxon>
        <taxon>Formicidae</taxon>
        <taxon>Myrmicinae</taxon>
        <taxon>Pogonomyrmex</taxon>
    </lineage>
</organism>
<dbReference type="OrthoDB" id="2434756at2759"/>
<evidence type="ECO:0000313" key="6">
    <source>
        <dbReference type="RefSeq" id="XP_011636683.1"/>
    </source>
</evidence>
<sequence>MGKVYSTLTRPIRNLNIETRAERIISREKPIPAPQYGAIEKQKKLMDSVNPHFLEEHYQKNIQLDQRLKDVFVRSTDLQEIKGVKESKSLPQNRQSFYDDFLFESCEYIPVGKCSLKQVFMFLLQHKRDPITYSSENIASEYKLNKKVVDDILKHFKLYIIVTPKDMTEKLEDPFQEMLDKLEMKKKDKEKKQ</sequence>
<dbReference type="PANTHER" id="PTHR13338">
    <property type="entry name" value="UPF0240 PROTEIN"/>
    <property type="match status" value="1"/>
</dbReference>
<dbReference type="RefSeq" id="XP_011636682.1">
    <property type="nucleotide sequence ID" value="XM_011638380.2"/>
</dbReference>
<proteinExistence type="predicted"/>
<dbReference type="Pfam" id="PF06784">
    <property type="entry name" value="UPF0240"/>
    <property type="match status" value="1"/>
</dbReference>
<evidence type="ECO:0000313" key="4">
    <source>
        <dbReference type="RefSeq" id="XP_011636681.1"/>
    </source>
</evidence>
<dbReference type="GeneID" id="105426931"/>
<evidence type="ECO:0000313" key="3">
    <source>
        <dbReference type="RefSeq" id="XP_011636680.1"/>
    </source>
</evidence>
<gene>
    <name evidence="2 3 4 5 6" type="primary">LOC105426931</name>
</gene>
<evidence type="ECO:0000313" key="1">
    <source>
        <dbReference type="Proteomes" id="UP000504615"/>
    </source>
</evidence>
<dbReference type="RefSeq" id="XP_011636683.1">
    <property type="nucleotide sequence ID" value="XM_011638381.2"/>
</dbReference>
<reference evidence="2 3" key="1">
    <citation type="submission" date="2025-04" db="UniProtKB">
        <authorList>
            <consortium name="RefSeq"/>
        </authorList>
    </citation>
    <scope>IDENTIFICATION</scope>
</reference>
<evidence type="ECO:0000313" key="2">
    <source>
        <dbReference type="RefSeq" id="XP_011636679.1"/>
    </source>
</evidence>
<dbReference type="AlphaFoldDB" id="A0A6I9W448"/>
<dbReference type="RefSeq" id="XP_011636679.1">
    <property type="nucleotide sequence ID" value="XM_011638377.2"/>
</dbReference>
<accession>A0A6I9W448</accession>
<dbReference type="GO" id="GO:0032981">
    <property type="term" value="P:mitochondrial respiratory chain complex I assembly"/>
    <property type="evidence" value="ECO:0007669"/>
    <property type="project" value="InterPro"/>
</dbReference>
<dbReference type="PANTHER" id="PTHR13338:SF4">
    <property type="entry name" value="NADH DEHYDROGENASE [UBIQUINONE] 1 ALPHA SUBCOMPLEX ASSEMBLY FACTOR 4"/>
    <property type="match status" value="1"/>
</dbReference>
<evidence type="ECO:0000313" key="5">
    <source>
        <dbReference type="RefSeq" id="XP_011636682.1"/>
    </source>
</evidence>
<dbReference type="GO" id="GO:0005739">
    <property type="term" value="C:mitochondrion"/>
    <property type="evidence" value="ECO:0007669"/>
    <property type="project" value="TreeGrafter"/>
</dbReference>
<dbReference type="InterPro" id="IPR009622">
    <property type="entry name" value="NDUFAF4"/>
</dbReference>
<protein>
    <submittedName>
        <fullName evidence="2 3">Protein NDUFAF4 homolog isoform X1</fullName>
    </submittedName>
</protein>
<dbReference type="RefSeq" id="XP_011636680.1">
    <property type="nucleotide sequence ID" value="XM_011638378.2"/>
</dbReference>
<dbReference type="RefSeq" id="XP_011636681.1">
    <property type="nucleotide sequence ID" value="XM_011638379.2"/>
</dbReference>